<protein>
    <submittedName>
        <fullName evidence="2">MBL fold metallo-hydrolase</fullName>
    </submittedName>
</protein>
<dbReference type="PANTHER" id="PTHR39189">
    <property type="entry name" value="UPF0173 METAL-DEPENDENT HYDROLASE YTKL"/>
    <property type="match status" value="1"/>
</dbReference>
<gene>
    <name evidence="2" type="ORF">KQ910_19835</name>
</gene>
<dbReference type="PANTHER" id="PTHR39189:SF1">
    <property type="entry name" value="UPF0173 METAL-DEPENDENT HYDROLASE YTKL"/>
    <property type="match status" value="1"/>
</dbReference>
<keyword evidence="1" id="KW-0732">Signal</keyword>
<proteinExistence type="predicted"/>
<accession>A0ABS6IS24</accession>
<dbReference type="RefSeq" id="WP_216964510.1">
    <property type="nucleotide sequence ID" value="NZ_JAHOPB010000002.1"/>
</dbReference>
<sequence>MTLRLSLVALCATAFALMAGPALARCSKNLVELGPTLQGRGVQMASLDGAQMAADAASRAIITFLGHSSFEIDTPQGVRAITDYNGLNGFGRKPDIVTMNNAHSTHYTDTPEEGITYVLRGWPSENGETEARHDVALKDLKVANLPTNARDWGGGSARINGNSIFTFTIGDLCIAHLGHLHHRLTKDHLDELGRIDVLMVPIDGAYTVGLPVMVEVVRQIQPRIVLPMHYWGRGQVARFEELMQDQDAVFIWPDRRTIEVAHDTLPEKLTVYVVGGNGGD</sequence>
<feature type="chain" id="PRO_5046744607" evidence="1">
    <location>
        <begin position="25"/>
        <end position="280"/>
    </location>
</feature>
<dbReference type="EMBL" id="JAHOPB010000002">
    <property type="protein sequence ID" value="MBU8876033.1"/>
    <property type="molecule type" value="Genomic_DNA"/>
</dbReference>
<evidence type="ECO:0000256" key="1">
    <source>
        <dbReference type="SAM" id="SignalP"/>
    </source>
</evidence>
<comment type="caution">
    <text evidence="2">The sequence shown here is derived from an EMBL/GenBank/DDBJ whole genome shotgun (WGS) entry which is preliminary data.</text>
</comment>
<evidence type="ECO:0000313" key="2">
    <source>
        <dbReference type="EMBL" id="MBU8876033.1"/>
    </source>
</evidence>
<dbReference type="Proteomes" id="UP000727907">
    <property type="component" value="Unassembled WGS sequence"/>
</dbReference>
<name>A0ABS6IS24_9HYPH</name>
<dbReference type="Pfam" id="PF13483">
    <property type="entry name" value="Lactamase_B_3"/>
    <property type="match status" value="1"/>
</dbReference>
<organism evidence="2 3">
    <name type="scientific">Reyranella humidisoli</name>
    <dbReference type="NCBI Taxonomy" id="2849149"/>
    <lineage>
        <taxon>Bacteria</taxon>
        <taxon>Pseudomonadati</taxon>
        <taxon>Pseudomonadota</taxon>
        <taxon>Alphaproteobacteria</taxon>
        <taxon>Hyphomicrobiales</taxon>
        <taxon>Reyranellaceae</taxon>
        <taxon>Reyranella</taxon>
    </lineage>
</organism>
<keyword evidence="3" id="KW-1185">Reference proteome</keyword>
<reference evidence="2 3" key="1">
    <citation type="submission" date="2021-06" db="EMBL/GenBank/DDBJ databases">
        <authorList>
            <person name="Lee D.H."/>
        </authorList>
    </citation>
    <scope>NUCLEOTIDE SEQUENCE [LARGE SCALE GENOMIC DNA]</scope>
    <source>
        <strain evidence="2 3">MMS21-HV4-11</strain>
    </source>
</reference>
<evidence type="ECO:0000313" key="3">
    <source>
        <dbReference type="Proteomes" id="UP000727907"/>
    </source>
</evidence>
<feature type="signal peptide" evidence="1">
    <location>
        <begin position="1"/>
        <end position="24"/>
    </location>
</feature>